<feature type="domain" description="AB hydrolase-1" evidence="2">
    <location>
        <begin position="27"/>
        <end position="259"/>
    </location>
</feature>
<organism evidence="3 4">
    <name type="scientific">Lentzea flava</name>
    <dbReference type="NCBI Taxonomy" id="103732"/>
    <lineage>
        <taxon>Bacteria</taxon>
        <taxon>Bacillati</taxon>
        <taxon>Actinomycetota</taxon>
        <taxon>Actinomycetes</taxon>
        <taxon>Pseudonocardiales</taxon>
        <taxon>Pseudonocardiaceae</taxon>
        <taxon>Lentzea</taxon>
    </lineage>
</organism>
<evidence type="ECO:0000259" key="2">
    <source>
        <dbReference type="Pfam" id="PF12697"/>
    </source>
</evidence>
<keyword evidence="4" id="KW-1185">Reference proteome</keyword>
<sequence length="265" mass="28421">MAPFVLDRLNVVTSEPSSSSSSDVTAVLLHGWTMDLTTWDRVAAALPGRVVRYDVRGHGKSACDGRAPTLSELADDLAAVLEEFVPSGRIVLAGHSLGGMTIMALAEQRPELFSRVTGVALVATSCGDLPGLSGVERLAGRWLVKRPKVGFGRLITPGLRVTFGHRPRWADVRAAAAMAGNTTGTAFVGVREELTRHQRREALAVLADIPTVVMAGSWDVLTPMRHSRVLAEALPSADFVIYPKAGHMLPLERSEDVARRIAALM</sequence>
<evidence type="ECO:0000313" key="4">
    <source>
        <dbReference type="Proteomes" id="UP000649573"/>
    </source>
</evidence>
<dbReference type="InterPro" id="IPR050266">
    <property type="entry name" value="AB_hydrolase_sf"/>
</dbReference>
<dbReference type="EMBL" id="BMRE01000129">
    <property type="protein sequence ID" value="GGU88154.1"/>
    <property type="molecule type" value="Genomic_DNA"/>
</dbReference>
<dbReference type="PRINTS" id="PR00111">
    <property type="entry name" value="ABHYDROLASE"/>
</dbReference>
<dbReference type="RefSeq" id="WP_189260124.1">
    <property type="nucleotide sequence ID" value="NZ_BMRE01000129.1"/>
</dbReference>
<dbReference type="Gene3D" id="3.40.50.1820">
    <property type="entry name" value="alpha/beta hydrolase"/>
    <property type="match status" value="1"/>
</dbReference>
<dbReference type="PANTHER" id="PTHR43798:SF31">
    <property type="entry name" value="AB HYDROLASE SUPERFAMILY PROTEIN YCLE"/>
    <property type="match status" value="1"/>
</dbReference>
<dbReference type="PANTHER" id="PTHR43798">
    <property type="entry name" value="MONOACYLGLYCEROL LIPASE"/>
    <property type="match status" value="1"/>
</dbReference>
<dbReference type="InterPro" id="IPR029058">
    <property type="entry name" value="AB_hydrolase_fold"/>
</dbReference>
<proteinExistence type="predicted"/>
<keyword evidence="1 3" id="KW-0378">Hydrolase</keyword>
<gene>
    <name evidence="3" type="ORF">GCM10010178_92240</name>
</gene>
<dbReference type="SUPFAM" id="SSF53474">
    <property type="entry name" value="alpha/beta-Hydrolases"/>
    <property type="match status" value="1"/>
</dbReference>
<dbReference type="Proteomes" id="UP000649573">
    <property type="component" value="Unassembled WGS sequence"/>
</dbReference>
<protein>
    <submittedName>
        <fullName evidence="3">Alpha/beta hydrolase</fullName>
    </submittedName>
</protein>
<evidence type="ECO:0000313" key="3">
    <source>
        <dbReference type="EMBL" id="GGU88154.1"/>
    </source>
</evidence>
<dbReference type="InterPro" id="IPR000073">
    <property type="entry name" value="AB_hydrolase_1"/>
</dbReference>
<name>A0ABQ2VI60_9PSEU</name>
<accession>A0ABQ2VI60</accession>
<dbReference type="Pfam" id="PF12697">
    <property type="entry name" value="Abhydrolase_6"/>
    <property type="match status" value="1"/>
</dbReference>
<evidence type="ECO:0000256" key="1">
    <source>
        <dbReference type="ARBA" id="ARBA00022801"/>
    </source>
</evidence>
<dbReference type="GO" id="GO:0016787">
    <property type="term" value="F:hydrolase activity"/>
    <property type="evidence" value="ECO:0007669"/>
    <property type="project" value="UniProtKB-KW"/>
</dbReference>
<comment type="caution">
    <text evidence="3">The sequence shown here is derived from an EMBL/GenBank/DDBJ whole genome shotgun (WGS) entry which is preliminary data.</text>
</comment>
<reference evidence="4" key="1">
    <citation type="journal article" date="2019" name="Int. J. Syst. Evol. Microbiol.">
        <title>The Global Catalogue of Microorganisms (GCM) 10K type strain sequencing project: providing services to taxonomists for standard genome sequencing and annotation.</title>
        <authorList>
            <consortium name="The Broad Institute Genomics Platform"/>
            <consortium name="The Broad Institute Genome Sequencing Center for Infectious Disease"/>
            <person name="Wu L."/>
            <person name="Ma J."/>
        </authorList>
    </citation>
    <scope>NUCLEOTIDE SEQUENCE [LARGE SCALE GENOMIC DNA]</scope>
    <source>
        <strain evidence="4">JCM 3296</strain>
    </source>
</reference>